<dbReference type="Pfam" id="PF02592">
    <property type="entry name" value="Vut_1"/>
    <property type="match status" value="1"/>
</dbReference>
<dbReference type="PANTHER" id="PTHR34300:SF2">
    <property type="entry name" value="QUEUOSINE PRECURSOR TRANSPORTER-RELATED"/>
    <property type="match status" value="1"/>
</dbReference>
<keyword evidence="1" id="KW-0813">Transport</keyword>
<keyword evidence="3" id="KW-1185">Reference proteome</keyword>
<feature type="transmembrane region" description="Helical" evidence="1">
    <location>
        <begin position="109"/>
        <end position="130"/>
    </location>
</feature>
<keyword evidence="1" id="KW-0812">Transmembrane</keyword>
<evidence type="ECO:0000256" key="1">
    <source>
        <dbReference type="HAMAP-Rule" id="MF_02088"/>
    </source>
</evidence>
<dbReference type="RefSeq" id="WP_129604594.1">
    <property type="nucleotide sequence ID" value="NZ_PRLL01000007.1"/>
</dbReference>
<dbReference type="NCBIfam" id="TIGR00697">
    <property type="entry name" value="queuosine precursor transporter"/>
    <property type="match status" value="1"/>
</dbReference>
<proteinExistence type="inferred from homology"/>
<dbReference type="InterPro" id="IPR003744">
    <property type="entry name" value="YhhQ"/>
</dbReference>
<comment type="similarity">
    <text evidence="1">Belongs to the vitamin uptake transporter (VUT/ECF) (TC 2.A.88) family. Q precursor transporter subfamily.</text>
</comment>
<reference evidence="2 3" key="2">
    <citation type="journal article" date="2020" name="Cell Rep.">
        <title>Acquisition and Adaptation of Ultra-small Parasitic Reduced Genome Bacteria to Mammalian Hosts.</title>
        <authorList>
            <person name="McLean J.S."/>
            <person name="Bor B."/>
            <person name="Kerns K.A."/>
            <person name="Liu Q."/>
            <person name="To T.T."/>
            <person name="Solden L."/>
            <person name="Hendrickson E.L."/>
            <person name="Wrighton K."/>
            <person name="Shi W."/>
            <person name="He X."/>
        </authorList>
    </citation>
    <scope>NUCLEOTIDE SEQUENCE [LARGE SCALE GENOMIC DNA]</scope>
    <source>
        <strain evidence="2 3">TM7_KMM_G3_1_HOT_351</strain>
    </source>
</reference>
<dbReference type="PANTHER" id="PTHR34300">
    <property type="entry name" value="QUEUOSINE PRECURSOR TRANSPORTER-RELATED"/>
    <property type="match status" value="1"/>
</dbReference>
<comment type="subcellular location">
    <subcellularLocation>
        <location evidence="1">Cell membrane</location>
        <topology evidence="1">Multi-pass membrane protein</topology>
    </subcellularLocation>
</comment>
<reference evidence="2 3" key="1">
    <citation type="journal article" date="2018" name="bioRxiv">
        <title>Evidence of independent acquisition and adaption of ultra-small bacteria to human hosts across the highly diverse yet reduced genomes of the phylum Saccharibacteria.</title>
        <authorList>
            <person name="McLean J.S."/>
            <person name="Bor B."/>
            <person name="To T.T."/>
            <person name="Liu Q."/>
            <person name="Kearns K.A."/>
            <person name="Solden L.M."/>
            <person name="Wrighton K.C."/>
            <person name="He X."/>
            <person name="Shi W."/>
        </authorList>
    </citation>
    <scope>NUCLEOTIDE SEQUENCE [LARGE SCALE GENOMIC DNA]</scope>
    <source>
        <strain evidence="2 3">TM7_KMM_G3_1_HOT_351</strain>
    </source>
</reference>
<comment type="caution">
    <text evidence="2">The sequence shown here is derived from an EMBL/GenBank/DDBJ whole genome shotgun (WGS) entry which is preliminary data.</text>
</comment>
<protein>
    <recommendedName>
        <fullName evidence="1">Probable queuosine precursor transporter</fullName>
        <shortName evidence="1">Q precursor transporter</shortName>
    </recommendedName>
</protein>
<organism evidence="2 3">
    <name type="scientific">Candidatus Nanosyncoccus nanoralicus</name>
    <dbReference type="NCBI Taxonomy" id="2171996"/>
    <lineage>
        <taxon>Bacteria</taxon>
        <taxon>Candidatus Saccharimonadota</taxon>
        <taxon>Candidatus Nanosyncoccalia</taxon>
        <taxon>Candidatus Nanosyncoccales</taxon>
        <taxon>Candidatus Nanosyncoccaceae</taxon>
        <taxon>Candidatus Nanosyncoccus</taxon>
    </lineage>
</organism>
<dbReference type="HAMAP" id="MF_02088">
    <property type="entry name" value="Q_prec_transport"/>
    <property type="match status" value="1"/>
</dbReference>
<keyword evidence="1" id="KW-1003">Cell membrane</keyword>
<sequence>MSNSKSTVSTTNVRQTTLIYLTAISAGILLISNLAATKLWNMFGIAVDGGILCFPISYILGDIIIEFYGKKVAKSVIFSSILLNILAALVFWAVCSLPPFTGTEEMQNSIVNVLGFAPRIILGSLTAYFFSQFSNNFIFEKIKKKTGSKLFLVRALGSSIVAHFLDSLVFETIAFLGVLPLNDFLNQALFAYLLGLGLELILSPIELLIVAKVRPFLKDEEQTTKEVQRTIKS</sequence>
<evidence type="ECO:0000313" key="3">
    <source>
        <dbReference type="Proteomes" id="UP001191004"/>
    </source>
</evidence>
<dbReference type="Proteomes" id="UP001191004">
    <property type="component" value="Unassembled WGS sequence"/>
</dbReference>
<comment type="function">
    <text evidence="1">Involved in the import of queuosine (Q) precursors, required for Q precursor salvage.</text>
</comment>
<keyword evidence="1" id="KW-1133">Transmembrane helix</keyword>
<feature type="transmembrane region" description="Helical" evidence="1">
    <location>
        <begin position="189"/>
        <end position="211"/>
    </location>
</feature>
<feature type="transmembrane region" description="Helical" evidence="1">
    <location>
        <begin position="18"/>
        <end position="36"/>
    </location>
</feature>
<evidence type="ECO:0000313" key="2">
    <source>
        <dbReference type="EMBL" id="RYC73608.1"/>
    </source>
</evidence>
<accession>A0ABY0FJY7</accession>
<feature type="transmembrane region" description="Helical" evidence="1">
    <location>
        <begin position="72"/>
        <end position="94"/>
    </location>
</feature>
<feature type="transmembrane region" description="Helical" evidence="1">
    <location>
        <begin position="151"/>
        <end position="177"/>
    </location>
</feature>
<name>A0ABY0FJY7_9BACT</name>
<feature type="transmembrane region" description="Helical" evidence="1">
    <location>
        <begin position="42"/>
        <end position="60"/>
    </location>
</feature>
<keyword evidence="1" id="KW-0472">Membrane</keyword>
<gene>
    <name evidence="2" type="ORF">G3KMM_00302</name>
</gene>
<dbReference type="EMBL" id="PRLL01000007">
    <property type="protein sequence ID" value="RYC73608.1"/>
    <property type="molecule type" value="Genomic_DNA"/>
</dbReference>